<dbReference type="Gene3D" id="3.30.200.20">
    <property type="entry name" value="Phosphorylase Kinase, domain 1"/>
    <property type="match status" value="1"/>
</dbReference>
<keyword evidence="1 2" id="KW-0418">Kinase</keyword>
<sequence length="263" mass="28607">MQEFTKQLGSAHPDALAMEAAGLAWLAEAEPRGGTRIARVLRRSRSSLTLEYIRSSPSTNDRAELFGRSLARLHSLGAPWHACPPEGYTGNMVVGTSETPLSPAPVEGGWGMSFAQVLIEPILERLFSRGDMDDAALRLFSSVCSRLRDGVFDAPQPEGVPDVARIHGDLWAGNVLWSDVETGAVLIDPHAQGGHAETDLAMLDLFGLAHLDRVIGAYDEVAPLAGQWQERVELQQLQPLLVHAWLFGGGYLHRALEAARRFA</sequence>
<evidence type="ECO:0000256" key="1">
    <source>
        <dbReference type="PIRNR" id="PIRNR006221"/>
    </source>
</evidence>
<dbReference type="PANTHER" id="PTHR12149:SF8">
    <property type="entry name" value="PROTEIN-RIBULOSAMINE 3-KINASE"/>
    <property type="match status" value="1"/>
</dbReference>
<dbReference type="SUPFAM" id="SSF56112">
    <property type="entry name" value="Protein kinase-like (PK-like)"/>
    <property type="match status" value="1"/>
</dbReference>
<dbReference type="Pfam" id="PF03881">
    <property type="entry name" value="Fructosamin_kin"/>
    <property type="match status" value="1"/>
</dbReference>
<dbReference type="AlphaFoldDB" id="A0A9D1YT84"/>
<comment type="similarity">
    <text evidence="1">Belongs to the fructosamine kinase family.</text>
</comment>
<name>A0A9D1YT84_9MICO</name>
<dbReference type="PANTHER" id="PTHR12149">
    <property type="entry name" value="FRUCTOSAMINE 3 KINASE-RELATED PROTEIN"/>
    <property type="match status" value="1"/>
</dbReference>
<reference evidence="2" key="1">
    <citation type="journal article" date="2021" name="PeerJ">
        <title>Extensive microbial diversity within the chicken gut microbiome revealed by metagenomics and culture.</title>
        <authorList>
            <person name="Gilroy R."/>
            <person name="Ravi A."/>
            <person name="Getino M."/>
            <person name="Pursley I."/>
            <person name="Horton D.L."/>
            <person name="Alikhan N.F."/>
            <person name="Baker D."/>
            <person name="Gharbi K."/>
            <person name="Hall N."/>
            <person name="Watson M."/>
            <person name="Adriaenssens E.M."/>
            <person name="Foster-Nyarko E."/>
            <person name="Jarju S."/>
            <person name="Secka A."/>
            <person name="Antonio M."/>
            <person name="Oren A."/>
            <person name="Chaudhuri R.R."/>
            <person name="La Ragione R."/>
            <person name="Hildebrand F."/>
            <person name="Pallen M.J."/>
        </authorList>
    </citation>
    <scope>NUCLEOTIDE SEQUENCE</scope>
    <source>
        <strain evidence="2">ChiGjej1B1-98</strain>
    </source>
</reference>
<organism evidence="2 3">
    <name type="scientific">Candidatus Agrococcus pullicola</name>
    <dbReference type="NCBI Taxonomy" id="2838429"/>
    <lineage>
        <taxon>Bacteria</taxon>
        <taxon>Bacillati</taxon>
        <taxon>Actinomycetota</taxon>
        <taxon>Actinomycetes</taxon>
        <taxon>Micrococcales</taxon>
        <taxon>Microbacteriaceae</taxon>
        <taxon>Agrococcus</taxon>
    </lineage>
</organism>
<dbReference type="GO" id="GO:0016301">
    <property type="term" value="F:kinase activity"/>
    <property type="evidence" value="ECO:0007669"/>
    <property type="project" value="UniProtKB-UniRule"/>
</dbReference>
<comment type="caution">
    <text evidence="2">The sequence shown here is derived from an EMBL/GenBank/DDBJ whole genome shotgun (WGS) entry which is preliminary data.</text>
</comment>
<dbReference type="Gene3D" id="1.10.510.10">
    <property type="entry name" value="Transferase(Phosphotransferase) domain 1"/>
    <property type="match status" value="1"/>
</dbReference>
<reference evidence="2" key="2">
    <citation type="submission" date="2021-04" db="EMBL/GenBank/DDBJ databases">
        <authorList>
            <person name="Gilroy R."/>
        </authorList>
    </citation>
    <scope>NUCLEOTIDE SEQUENCE</scope>
    <source>
        <strain evidence="2">ChiGjej1B1-98</strain>
    </source>
</reference>
<protein>
    <submittedName>
        <fullName evidence="2">Fructosamine kinase family protein</fullName>
    </submittedName>
</protein>
<dbReference type="PIRSF" id="PIRSF006221">
    <property type="entry name" value="Ketosamine-3-kinase"/>
    <property type="match status" value="1"/>
</dbReference>
<gene>
    <name evidence="2" type="ORF">H9830_03440</name>
</gene>
<proteinExistence type="inferred from homology"/>
<accession>A0A9D1YT84</accession>
<keyword evidence="1" id="KW-0808">Transferase</keyword>
<dbReference type="EMBL" id="DXDC01000103">
    <property type="protein sequence ID" value="HIY65317.1"/>
    <property type="molecule type" value="Genomic_DNA"/>
</dbReference>
<dbReference type="Gene3D" id="1.20.1270.240">
    <property type="match status" value="1"/>
</dbReference>
<evidence type="ECO:0000313" key="2">
    <source>
        <dbReference type="EMBL" id="HIY65317.1"/>
    </source>
</evidence>
<dbReference type="InterPro" id="IPR011009">
    <property type="entry name" value="Kinase-like_dom_sf"/>
</dbReference>
<dbReference type="InterPro" id="IPR016477">
    <property type="entry name" value="Fructo-/Ketosamine-3-kinase"/>
</dbReference>
<dbReference type="Proteomes" id="UP000824005">
    <property type="component" value="Unassembled WGS sequence"/>
</dbReference>
<evidence type="ECO:0000313" key="3">
    <source>
        <dbReference type="Proteomes" id="UP000824005"/>
    </source>
</evidence>